<gene>
    <name evidence="10" type="ORF">KKP3000_004039</name>
</gene>
<dbReference type="Pfam" id="PF00072">
    <property type="entry name" value="Response_reg"/>
    <property type="match status" value="1"/>
</dbReference>
<dbReference type="SUPFAM" id="SSF46894">
    <property type="entry name" value="C-terminal effector domain of the bipartite response regulators"/>
    <property type="match status" value="1"/>
</dbReference>
<comment type="caution">
    <text evidence="10">The sequence shown here is derived from an EMBL/GenBank/DDBJ whole genome shotgun (WGS) entry which is preliminary data.</text>
</comment>
<dbReference type="Gene3D" id="1.10.10.10">
    <property type="entry name" value="Winged helix-like DNA-binding domain superfamily/Winged helix DNA-binding domain"/>
    <property type="match status" value="1"/>
</dbReference>
<accession>A0ABV5AE86</accession>
<evidence type="ECO:0000313" key="11">
    <source>
        <dbReference type="Proteomes" id="UP001579974"/>
    </source>
</evidence>
<evidence type="ECO:0000259" key="9">
    <source>
        <dbReference type="PROSITE" id="PS50110"/>
    </source>
</evidence>
<evidence type="ECO:0000256" key="4">
    <source>
        <dbReference type="ARBA" id="ARBA00023125"/>
    </source>
</evidence>
<dbReference type="InterPro" id="IPR036388">
    <property type="entry name" value="WH-like_DNA-bd_sf"/>
</dbReference>
<dbReference type="RefSeq" id="WP_275474810.1">
    <property type="nucleotide sequence ID" value="NZ_CP162940.1"/>
</dbReference>
<dbReference type="PANTHER" id="PTHR43214:SF43">
    <property type="entry name" value="TWO-COMPONENT RESPONSE REGULATOR"/>
    <property type="match status" value="1"/>
</dbReference>
<evidence type="ECO:0000256" key="5">
    <source>
        <dbReference type="ARBA" id="ARBA00023163"/>
    </source>
</evidence>
<evidence type="ECO:0000256" key="2">
    <source>
        <dbReference type="ARBA" id="ARBA00023012"/>
    </source>
</evidence>
<protein>
    <submittedName>
        <fullName evidence="10">Response regulator transcription factor</fullName>
    </submittedName>
</protein>
<keyword evidence="3" id="KW-0805">Transcription regulation</keyword>
<dbReference type="PRINTS" id="PR00038">
    <property type="entry name" value="HTHLUXR"/>
</dbReference>
<evidence type="ECO:0000256" key="1">
    <source>
        <dbReference type="ARBA" id="ARBA00022553"/>
    </source>
</evidence>
<keyword evidence="2" id="KW-0902">Two-component regulatory system</keyword>
<keyword evidence="4" id="KW-0238">DNA-binding</keyword>
<feature type="domain" description="HTH luxR-type" evidence="8">
    <location>
        <begin position="179"/>
        <end position="244"/>
    </location>
</feature>
<evidence type="ECO:0000259" key="8">
    <source>
        <dbReference type="PROSITE" id="PS50043"/>
    </source>
</evidence>
<keyword evidence="1 6" id="KW-0597">Phosphoprotein</keyword>
<dbReference type="InterPro" id="IPR000792">
    <property type="entry name" value="Tscrpt_reg_LuxR_C"/>
</dbReference>
<dbReference type="SMART" id="SM00448">
    <property type="entry name" value="REC"/>
    <property type="match status" value="1"/>
</dbReference>
<dbReference type="InterPro" id="IPR001789">
    <property type="entry name" value="Sig_transdc_resp-reg_receiver"/>
</dbReference>
<evidence type="ECO:0000256" key="7">
    <source>
        <dbReference type="SAM" id="MobiDB-lite"/>
    </source>
</evidence>
<feature type="modified residue" description="4-aspartylphosphate" evidence="6">
    <location>
        <position position="60"/>
    </location>
</feature>
<dbReference type="PANTHER" id="PTHR43214">
    <property type="entry name" value="TWO-COMPONENT RESPONSE REGULATOR"/>
    <property type="match status" value="1"/>
</dbReference>
<name>A0ABV5AE86_9BACL</name>
<dbReference type="SUPFAM" id="SSF52172">
    <property type="entry name" value="CheY-like"/>
    <property type="match status" value="1"/>
</dbReference>
<dbReference type="PROSITE" id="PS50043">
    <property type="entry name" value="HTH_LUXR_2"/>
    <property type="match status" value="1"/>
</dbReference>
<dbReference type="Pfam" id="PF00196">
    <property type="entry name" value="GerE"/>
    <property type="match status" value="1"/>
</dbReference>
<keyword evidence="11" id="KW-1185">Reference proteome</keyword>
<dbReference type="InterPro" id="IPR058245">
    <property type="entry name" value="NreC/VraR/RcsB-like_REC"/>
</dbReference>
<dbReference type="InterPro" id="IPR039420">
    <property type="entry name" value="WalR-like"/>
</dbReference>
<dbReference type="CDD" id="cd17535">
    <property type="entry name" value="REC_NarL-like"/>
    <property type="match status" value="1"/>
</dbReference>
<reference evidence="10 11" key="1">
    <citation type="journal article" date="2024" name="Int. J. Mol. Sci.">
        <title>Exploration of Alicyclobacillus spp. Genome in Search of Antibiotic Resistance.</title>
        <authorList>
            <person name="Bucka-Kolendo J."/>
            <person name="Kiousi D.E."/>
            <person name="Dekowska A."/>
            <person name="Mikolajczuk-Szczyrba A."/>
            <person name="Karadedos D.M."/>
            <person name="Michael P."/>
            <person name="Galanis A."/>
            <person name="Sokolowska B."/>
        </authorList>
    </citation>
    <scope>NUCLEOTIDE SEQUENCE [LARGE SCALE GENOMIC DNA]</scope>
    <source>
        <strain evidence="10 11">KKP 3000</strain>
    </source>
</reference>
<dbReference type="Proteomes" id="UP001579974">
    <property type="component" value="Unassembled WGS sequence"/>
</dbReference>
<proteinExistence type="predicted"/>
<dbReference type="Gene3D" id="3.40.50.2300">
    <property type="match status" value="1"/>
</dbReference>
<dbReference type="CDD" id="cd06170">
    <property type="entry name" value="LuxR_C_like"/>
    <property type="match status" value="1"/>
</dbReference>
<evidence type="ECO:0000313" key="10">
    <source>
        <dbReference type="EMBL" id="MFB5190568.1"/>
    </source>
</evidence>
<dbReference type="SMART" id="SM00421">
    <property type="entry name" value="HTH_LUXR"/>
    <property type="match status" value="1"/>
</dbReference>
<evidence type="ECO:0000256" key="3">
    <source>
        <dbReference type="ARBA" id="ARBA00023015"/>
    </source>
</evidence>
<keyword evidence="5" id="KW-0804">Transcription</keyword>
<dbReference type="InterPro" id="IPR011006">
    <property type="entry name" value="CheY-like_superfamily"/>
</dbReference>
<feature type="region of interest" description="Disordered" evidence="7">
    <location>
        <begin position="149"/>
        <end position="188"/>
    </location>
</feature>
<organism evidence="10 11">
    <name type="scientific">Alicyclobacillus fastidiosus</name>
    <dbReference type="NCBI Taxonomy" id="392011"/>
    <lineage>
        <taxon>Bacteria</taxon>
        <taxon>Bacillati</taxon>
        <taxon>Bacillota</taxon>
        <taxon>Bacilli</taxon>
        <taxon>Bacillales</taxon>
        <taxon>Alicyclobacillaceae</taxon>
        <taxon>Alicyclobacillus</taxon>
    </lineage>
</organism>
<feature type="domain" description="Response regulatory" evidence="9">
    <location>
        <begin position="7"/>
        <end position="126"/>
    </location>
</feature>
<dbReference type="PROSITE" id="PS50110">
    <property type="entry name" value="RESPONSE_REGULATORY"/>
    <property type="match status" value="1"/>
</dbReference>
<evidence type="ECO:0000256" key="6">
    <source>
        <dbReference type="PROSITE-ProRule" id="PRU00169"/>
    </source>
</evidence>
<dbReference type="EMBL" id="JBDXSU010000006">
    <property type="protein sequence ID" value="MFB5190568.1"/>
    <property type="molecule type" value="Genomic_DNA"/>
</dbReference>
<dbReference type="InterPro" id="IPR016032">
    <property type="entry name" value="Sig_transdc_resp-reg_C-effctor"/>
</dbReference>
<sequence>MNRHKIRVAIVDDHPVVREGLRAFLQLADDIEVVGEAECGESAVRLLGNPHTPVDVAIMDLKMPGAFDGTEAIVQLRRLQPGLRILALTSFQDNETALAAVSAGAIGFLHKDVPPDLLLGGIRQAATGRMVLEANVWAAAQARRVHAEGARASGLSRQPAMESTAQTDGEGGIVDATGSNGKGESLTEREREVLQAMARGLSNKEIGALLGISEKTVKVHVSHILGKLDVLDRTQAVLLAAKLRLVSL</sequence>
<dbReference type="PROSITE" id="PS00622">
    <property type="entry name" value="HTH_LUXR_1"/>
    <property type="match status" value="1"/>
</dbReference>